<dbReference type="Pfam" id="PF10629">
    <property type="entry name" value="CMI2B-like"/>
    <property type="match status" value="1"/>
</dbReference>
<evidence type="ECO:0000256" key="3">
    <source>
        <dbReference type="ARBA" id="ARBA00023212"/>
    </source>
</evidence>
<evidence type="ECO:0000256" key="2">
    <source>
        <dbReference type="ARBA" id="ARBA00022490"/>
    </source>
</evidence>
<dbReference type="Proteomes" id="UP000499080">
    <property type="component" value="Unassembled WGS sequence"/>
</dbReference>
<keyword evidence="3" id="KW-0206">Cytoskeleton</keyword>
<keyword evidence="2" id="KW-0963">Cytoplasm</keyword>
<sequence>MMLSVTSSKSKKSGTLPFCTKPIQGEIIRKNFQNAKCDENIGQNILLESLSKNCPDYDSQNKKNHEMESQDLCYLCMHEMTSKSPIRRHYVVPGYTGYIPGKIFSCGERFTAECKKCTERFLRRRILSEEHTQRLTQNLAELPSYFEVWYELPRGRIQNDMKCC</sequence>
<comment type="subcellular location">
    <subcellularLocation>
        <location evidence="1">Cytoplasm</location>
        <location evidence="1">Cytoskeleton</location>
        <location evidence="1">Cilium axoneme</location>
    </subcellularLocation>
</comment>
<name>A0A4Y2C975_ARAVE</name>
<keyword evidence="8" id="KW-1185">Reference proteome</keyword>
<proteinExistence type="inferred from homology"/>
<dbReference type="GO" id="GO:0005930">
    <property type="term" value="C:axoneme"/>
    <property type="evidence" value="ECO:0007669"/>
    <property type="project" value="UniProtKB-SubCell"/>
</dbReference>
<gene>
    <name evidence="7" type="ORF">AVEN_150884_1</name>
</gene>
<evidence type="ECO:0000256" key="4">
    <source>
        <dbReference type="ARBA" id="ARBA00023273"/>
    </source>
</evidence>
<reference evidence="7 8" key="1">
    <citation type="journal article" date="2019" name="Sci. Rep.">
        <title>Orb-weaving spider Araneus ventricosus genome elucidates the spidroin gene catalogue.</title>
        <authorList>
            <person name="Kono N."/>
            <person name="Nakamura H."/>
            <person name="Ohtoshi R."/>
            <person name="Moran D.A.P."/>
            <person name="Shinohara A."/>
            <person name="Yoshida Y."/>
            <person name="Fujiwara M."/>
            <person name="Mori M."/>
            <person name="Tomita M."/>
            <person name="Arakawa K."/>
        </authorList>
    </citation>
    <scope>NUCLEOTIDE SEQUENCE [LARGE SCALE GENOMIC DNA]</scope>
</reference>
<dbReference type="EMBL" id="BGPR01000160">
    <property type="protein sequence ID" value="GBM00710.1"/>
    <property type="molecule type" value="Genomic_DNA"/>
</dbReference>
<comment type="similarity">
    <text evidence="5">Belongs to the CIMIP2 family.</text>
</comment>
<evidence type="ECO:0000259" key="6">
    <source>
        <dbReference type="Pfam" id="PF10629"/>
    </source>
</evidence>
<feature type="domain" description="Ciliary microtubule inner protein 2A-C-like" evidence="6">
    <location>
        <begin position="91"/>
        <end position="135"/>
    </location>
</feature>
<evidence type="ECO:0000313" key="8">
    <source>
        <dbReference type="Proteomes" id="UP000499080"/>
    </source>
</evidence>
<accession>A0A4Y2C975</accession>
<comment type="caution">
    <text evidence="7">The sequence shown here is derived from an EMBL/GenBank/DDBJ whole genome shotgun (WGS) entry which is preliminary data.</text>
</comment>
<protein>
    <recommendedName>
        <fullName evidence="6">Ciliary microtubule inner protein 2A-C-like domain-containing protein</fullName>
    </recommendedName>
</protein>
<keyword evidence="4" id="KW-0966">Cell projection</keyword>
<dbReference type="OrthoDB" id="6415874at2759"/>
<evidence type="ECO:0000256" key="5">
    <source>
        <dbReference type="ARBA" id="ARBA00035661"/>
    </source>
</evidence>
<dbReference type="InterPro" id="IPR018902">
    <property type="entry name" value="CMI2A-C-like_dom"/>
</dbReference>
<organism evidence="7 8">
    <name type="scientific">Araneus ventricosus</name>
    <name type="common">Orbweaver spider</name>
    <name type="synonym">Epeira ventricosa</name>
    <dbReference type="NCBI Taxonomy" id="182803"/>
    <lineage>
        <taxon>Eukaryota</taxon>
        <taxon>Metazoa</taxon>
        <taxon>Ecdysozoa</taxon>
        <taxon>Arthropoda</taxon>
        <taxon>Chelicerata</taxon>
        <taxon>Arachnida</taxon>
        <taxon>Araneae</taxon>
        <taxon>Araneomorphae</taxon>
        <taxon>Entelegynae</taxon>
        <taxon>Araneoidea</taxon>
        <taxon>Araneidae</taxon>
        <taxon>Araneus</taxon>
    </lineage>
</organism>
<evidence type="ECO:0000256" key="1">
    <source>
        <dbReference type="ARBA" id="ARBA00004430"/>
    </source>
</evidence>
<dbReference type="GO" id="GO:0015630">
    <property type="term" value="C:microtubule cytoskeleton"/>
    <property type="evidence" value="ECO:0007669"/>
    <property type="project" value="UniProtKB-ARBA"/>
</dbReference>
<evidence type="ECO:0000313" key="7">
    <source>
        <dbReference type="EMBL" id="GBM00710.1"/>
    </source>
</evidence>
<dbReference type="AlphaFoldDB" id="A0A4Y2C975"/>